<sequence length="47" mass="4951">MSHSIKNPLLLSMKQVSFVKGGFNNTPKIIVKTGGGDGNGDLPPKQV</sequence>
<evidence type="ECO:0000313" key="1">
    <source>
        <dbReference type="EMBL" id="MDK2595428.1"/>
    </source>
</evidence>
<gene>
    <name evidence="1" type="ORF">QNM18_10270</name>
</gene>
<reference evidence="1 2" key="1">
    <citation type="submission" date="2023-05" db="EMBL/GenBank/DDBJ databases">
        <title>Pseudoalteromonas ardens sp. nov., Pseudoalteromonas obscura sp. nov., and Pseudoalteromonas umbrosa sp. nov., isolated from the coral Montipora capitata.</title>
        <authorList>
            <person name="Thomas E.M."/>
            <person name="Smith E.M."/>
            <person name="Papke E."/>
            <person name="Shlafstein M.D."/>
            <person name="Oline D.K."/>
            <person name="Videau P."/>
            <person name="Saw J.H."/>
            <person name="Strangman W.K."/>
            <person name="Ushijima B."/>
        </authorList>
    </citation>
    <scope>NUCLEOTIDE SEQUENCE [LARGE SCALE GENOMIC DNA]</scope>
    <source>
        <strain evidence="1 2">P94</strain>
    </source>
</reference>
<proteinExistence type="predicted"/>
<dbReference type="EMBL" id="JASJUT010000003">
    <property type="protein sequence ID" value="MDK2595428.1"/>
    <property type="molecule type" value="Genomic_DNA"/>
</dbReference>
<comment type="caution">
    <text evidence="1">The sequence shown here is derived from an EMBL/GenBank/DDBJ whole genome shotgun (WGS) entry which is preliminary data.</text>
</comment>
<evidence type="ECO:0008006" key="3">
    <source>
        <dbReference type="Google" id="ProtNLM"/>
    </source>
</evidence>
<protein>
    <recommendedName>
        <fullName evidence="3">Obg domain-containing protein</fullName>
    </recommendedName>
</protein>
<accession>A0ABT7EK84</accession>
<name>A0ABT7EK84_9GAMM</name>
<keyword evidence="2" id="KW-1185">Reference proteome</keyword>
<evidence type="ECO:0000313" key="2">
    <source>
        <dbReference type="Proteomes" id="UP001231915"/>
    </source>
</evidence>
<dbReference type="Proteomes" id="UP001231915">
    <property type="component" value="Unassembled WGS sequence"/>
</dbReference>
<organism evidence="1 2">
    <name type="scientific">Pseudoalteromonas obscura</name>
    <dbReference type="NCBI Taxonomy" id="3048491"/>
    <lineage>
        <taxon>Bacteria</taxon>
        <taxon>Pseudomonadati</taxon>
        <taxon>Pseudomonadota</taxon>
        <taxon>Gammaproteobacteria</taxon>
        <taxon>Alteromonadales</taxon>
        <taxon>Pseudoalteromonadaceae</taxon>
        <taxon>Pseudoalteromonas</taxon>
    </lineage>
</organism>
<dbReference type="RefSeq" id="WP_284137136.1">
    <property type="nucleotide sequence ID" value="NZ_JASJUT010000003.1"/>
</dbReference>